<dbReference type="PANTHER" id="PTHR23110:SF111">
    <property type="entry name" value="LONGITUDINALS LACKING PROTEIN, ISOFORMS F_I_K_T"/>
    <property type="match status" value="1"/>
</dbReference>
<dbReference type="SMART" id="SM00355">
    <property type="entry name" value="ZnF_C2H2"/>
    <property type="match status" value="2"/>
</dbReference>
<dbReference type="Pfam" id="PF00096">
    <property type="entry name" value="zf-C2H2"/>
    <property type="match status" value="2"/>
</dbReference>
<evidence type="ECO:0000313" key="10">
    <source>
        <dbReference type="Proteomes" id="UP000789390"/>
    </source>
</evidence>
<evidence type="ECO:0000256" key="4">
    <source>
        <dbReference type="ARBA" id="ARBA00023242"/>
    </source>
</evidence>
<evidence type="ECO:0000256" key="1">
    <source>
        <dbReference type="ARBA" id="ARBA00022473"/>
    </source>
</evidence>
<dbReference type="OrthoDB" id="6350902at2759"/>
<dbReference type="Gene3D" id="3.30.160.60">
    <property type="entry name" value="Classic Zinc Finger"/>
    <property type="match status" value="1"/>
</dbReference>
<dbReference type="GO" id="GO:0007526">
    <property type="term" value="P:larval somatic muscle development"/>
    <property type="evidence" value="ECO:0007669"/>
    <property type="project" value="UniProtKB-ARBA"/>
</dbReference>
<dbReference type="GO" id="GO:0045467">
    <property type="term" value="P:R7 cell development"/>
    <property type="evidence" value="ECO:0007669"/>
    <property type="project" value="UniProtKB-ARBA"/>
</dbReference>
<dbReference type="GO" id="GO:0006357">
    <property type="term" value="P:regulation of transcription by RNA polymerase II"/>
    <property type="evidence" value="ECO:0007669"/>
    <property type="project" value="TreeGrafter"/>
</dbReference>
<evidence type="ECO:0000256" key="6">
    <source>
        <dbReference type="PROSITE-ProRule" id="PRU00042"/>
    </source>
</evidence>
<comment type="caution">
    <text evidence="9">The sequence shown here is derived from an EMBL/GenBank/DDBJ whole genome shotgun (WGS) entry which is preliminary data.</text>
</comment>
<dbReference type="Proteomes" id="UP000789390">
    <property type="component" value="Unassembled WGS sequence"/>
</dbReference>
<dbReference type="PROSITE" id="PS50157">
    <property type="entry name" value="ZINC_FINGER_C2H2_2"/>
    <property type="match status" value="2"/>
</dbReference>
<evidence type="ECO:0000256" key="5">
    <source>
        <dbReference type="ARBA" id="ARBA00037382"/>
    </source>
</evidence>
<dbReference type="GO" id="GO:0007464">
    <property type="term" value="P:R3/R4 cell fate commitment"/>
    <property type="evidence" value="ECO:0007669"/>
    <property type="project" value="UniProtKB-ARBA"/>
</dbReference>
<dbReference type="GO" id="GO:0008270">
    <property type="term" value="F:zinc ion binding"/>
    <property type="evidence" value="ECO:0007669"/>
    <property type="project" value="UniProtKB-KW"/>
</dbReference>
<dbReference type="GO" id="GO:0008406">
    <property type="term" value="P:gonad development"/>
    <property type="evidence" value="ECO:0007669"/>
    <property type="project" value="UniProtKB-ARBA"/>
</dbReference>
<dbReference type="InterPro" id="IPR000210">
    <property type="entry name" value="BTB/POZ_dom"/>
</dbReference>
<name>A0A8J2WG42_9CRUS</name>
<dbReference type="GO" id="GO:0005634">
    <property type="term" value="C:nucleus"/>
    <property type="evidence" value="ECO:0007669"/>
    <property type="project" value="TreeGrafter"/>
</dbReference>
<dbReference type="InterPro" id="IPR011333">
    <property type="entry name" value="SKP1/BTB/POZ_sf"/>
</dbReference>
<gene>
    <name evidence="9" type="ORF">DGAL_LOCUS9147</name>
</gene>
<evidence type="ECO:0000259" key="8">
    <source>
        <dbReference type="PROSITE" id="PS50157"/>
    </source>
</evidence>
<dbReference type="InterPro" id="IPR051095">
    <property type="entry name" value="Dros_DevTransReg"/>
</dbReference>
<dbReference type="InterPro" id="IPR013087">
    <property type="entry name" value="Znf_C2H2_type"/>
</dbReference>
<dbReference type="GO" id="GO:0016199">
    <property type="term" value="P:axon midline choice point recognition"/>
    <property type="evidence" value="ECO:0007669"/>
    <property type="project" value="UniProtKB-ARBA"/>
</dbReference>
<dbReference type="SUPFAM" id="SSF54695">
    <property type="entry name" value="POZ domain"/>
    <property type="match status" value="1"/>
</dbReference>
<evidence type="ECO:0000313" key="9">
    <source>
        <dbReference type="EMBL" id="CAH0105999.1"/>
    </source>
</evidence>
<dbReference type="GO" id="GO:0035167">
    <property type="term" value="P:larval lymph gland hemopoiesis"/>
    <property type="evidence" value="ECO:0007669"/>
    <property type="project" value="UniProtKB-ARBA"/>
</dbReference>
<keyword evidence="10" id="KW-1185">Reference proteome</keyword>
<evidence type="ECO:0000256" key="3">
    <source>
        <dbReference type="ARBA" id="ARBA00022902"/>
    </source>
</evidence>
<organism evidence="9 10">
    <name type="scientific">Daphnia galeata</name>
    <dbReference type="NCBI Taxonomy" id="27404"/>
    <lineage>
        <taxon>Eukaryota</taxon>
        <taxon>Metazoa</taxon>
        <taxon>Ecdysozoa</taxon>
        <taxon>Arthropoda</taxon>
        <taxon>Crustacea</taxon>
        <taxon>Branchiopoda</taxon>
        <taxon>Diplostraca</taxon>
        <taxon>Cladocera</taxon>
        <taxon>Anomopoda</taxon>
        <taxon>Daphniidae</taxon>
        <taxon>Daphnia</taxon>
    </lineage>
</organism>
<keyword evidence="3" id="KW-0524">Neurogenesis</keyword>
<dbReference type="EMBL" id="CAKKLH010000212">
    <property type="protein sequence ID" value="CAH0105999.1"/>
    <property type="molecule type" value="Genomic_DNA"/>
</dbReference>
<dbReference type="GO" id="GO:0045476">
    <property type="term" value="P:nurse cell apoptotic process"/>
    <property type="evidence" value="ECO:0007669"/>
    <property type="project" value="UniProtKB-ARBA"/>
</dbReference>
<dbReference type="PROSITE" id="PS50097">
    <property type="entry name" value="BTB"/>
    <property type="match status" value="1"/>
</dbReference>
<dbReference type="SUPFAM" id="SSF57667">
    <property type="entry name" value="beta-beta-alpha zinc fingers"/>
    <property type="match status" value="1"/>
</dbReference>
<evidence type="ECO:0000256" key="2">
    <source>
        <dbReference type="ARBA" id="ARBA00022782"/>
    </source>
</evidence>
<keyword evidence="4" id="KW-0539">Nucleus</keyword>
<dbReference type="InterPro" id="IPR036236">
    <property type="entry name" value="Znf_C2H2_sf"/>
</dbReference>
<keyword evidence="6" id="KW-0862">Zinc</keyword>
<protein>
    <submittedName>
        <fullName evidence="9">Uncharacterized protein</fullName>
    </submittedName>
</protein>
<keyword evidence="6" id="KW-0479">Metal-binding</keyword>
<dbReference type="CDD" id="cd18315">
    <property type="entry name" value="BTB_POZ_BAB-like"/>
    <property type="match status" value="1"/>
</dbReference>
<sequence>MMDNDDEFCLKWNNHHSTFITVLHSLLQKEILVDVTLAAEGQFIEAHKLVLSTCSVYFQEALQIHDNKHAYIFLNNVAFDDLKALIEYMYKGEVNVSQEQLPRFLASAEALKIKGLSEKGEAPTENLEKFIPKIQTRSKINSGKSGKIVNRHTTTAPSSAARQIRQLLQQQPSSSSHSVTLQQTNQSQTNFQTQLSELIPNIEVTPEVNFVSVNSHGEEIDIDQNEENGLGTLSKVWSLNQDNNEGDWENAVAILGSNPECCDTQEERYVSPSESDNSEYRQYSEPLPNINLAVVKDLMPSPSSSSAHGKNKWASVPNATYSGPVRGKPIESNISVGGGVDAWRKSLAKNKQLGKPARFSSSVFRRGNNSSTADCLTTITCPNCGRGYSQKGSLNRHLKFECGIIPKFPCQLCPMRFRRAYKLTEHHNRMHANNDKSNANEDSAV</sequence>
<comment type="function">
    <text evidence="5">Putative transcription factor required for axon growth and guidance in the central and peripheral nervous systems. Repels CNS axons away from the midline by promoting the expression of the midline repellent sli and its receptor robo.</text>
</comment>
<keyword evidence="6" id="KW-0863">Zinc-finger</keyword>
<feature type="domain" description="BTB" evidence="7">
    <location>
        <begin position="33"/>
        <end position="98"/>
    </location>
</feature>
<accession>A0A8J2WG42</accession>
<dbReference type="PANTHER" id="PTHR23110">
    <property type="entry name" value="BTB DOMAIN TRANSCRIPTION FACTOR"/>
    <property type="match status" value="1"/>
</dbReference>
<dbReference type="FunFam" id="3.30.710.10:FF:000155">
    <property type="entry name" value="Longitudinals lacking protein, isoforms F/I/K/T"/>
    <property type="match status" value="1"/>
</dbReference>
<dbReference type="SMART" id="SM00225">
    <property type="entry name" value="BTB"/>
    <property type="match status" value="1"/>
</dbReference>
<keyword evidence="1" id="KW-0217">Developmental protein</keyword>
<dbReference type="PROSITE" id="PS00028">
    <property type="entry name" value="ZINC_FINGER_C2H2_1"/>
    <property type="match status" value="1"/>
</dbReference>
<feature type="domain" description="C2H2-type" evidence="8">
    <location>
        <begin position="379"/>
        <end position="406"/>
    </location>
</feature>
<dbReference type="Gene3D" id="3.30.710.10">
    <property type="entry name" value="Potassium Channel Kv1.1, Chain A"/>
    <property type="match status" value="1"/>
</dbReference>
<keyword evidence="2" id="KW-0221">Differentiation</keyword>
<reference evidence="9" key="1">
    <citation type="submission" date="2021-11" db="EMBL/GenBank/DDBJ databases">
        <authorList>
            <person name="Schell T."/>
        </authorList>
    </citation>
    <scope>NUCLEOTIDE SEQUENCE</scope>
    <source>
        <strain evidence="9">M5</strain>
    </source>
</reference>
<proteinExistence type="predicted"/>
<feature type="domain" description="C2H2-type" evidence="8">
    <location>
        <begin position="408"/>
        <end position="436"/>
    </location>
</feature>
<dbReference type="AlphaFoldDB" id="A0A8J2WG42"/>
<evidence type="ECO:0000259" key="7">
    <source>
        <dbReference type="PROSITE" id="PS50097"/>
    </source>
</evidence>
<dbReference type="Pfam" id="PF00651">
    <property type="entry name" value="BTB"/>
    <property type="match status" value="1"/>
</dbReference>
<dbReference type="GO" id="GO:0048813">
    <property type="term" value="P:dendrite morphogenesis"/>
    <property type="evidence" value="ECO:0007669"/>
    <property type="project" value="UniProtKB-ARBA"/>
</dbReference>